<dbReference type="Pfam" id="PF06305">
    <property type="entry name" value="LapA_dom"/>
    <property type="match status" value="1"/>
</dbReference>
<evidence type="ECO:0000259" key="7">
    <source>
        <dbReference type="Pfam" id="PF06305"/>
    </source>
</evidence>
<feature type="transmembrane region" description="Helical" evidence="6">
    <location>
        <begin position="7"/>
        <end position="25"/>
    </location>
</feature>
<keyword evidence="9" id="KW-1185">Reference proteome</keyword>
<reference evidence="8 9" key="1">
    <citation type="submission" date="2023-09" db="EMBL/GenBank/DDBJ databases">
        <authorList>
            <person name="Page C.A."/>
            <person name="Perez-Diaz I.M."/>
        </authorList>
    </citation>
    <scope>NUCLEOTIDE SEQUENCE [LARGE SCALE GENOMIC DNA]</scope>
    <source>
        <strain evidence="8 9">Ll15</strain>
    </source>
</reference>
<dbReference type="PANTHER" id="PTHR41335">
    <property type="entry name" value="MEMBRANE PROTEIN-RELATED"/>
    <property type="match status" value="1"/>
</dbReference>
<evidence type="ECO:0000256" key="1">
    <source>
        <dbReference type="ARBA" id="ARBA00022475"/>
    </source>
</evidence>
<dbReference type="RefSeq" id="WP_319835976.1">
    <property type="nucleotide sequence ID" value="NZ_CP137624.1"/>
</dbReference>
<keyword evidence="3 6" id="KW-1133">Transmembrane helix</keyword>
<evidence type="ECO:0000313" key="9">
    <source>
        <dbReference type="Proteomes" id="UP001322664"/>
    </source>
</evidence>
<keyword evidence="2 6" id="KW-0812">Transmembrane</keyword>
<name>A0ABZ0RVI6_9BACI</name>
<accession>A0ABZ0RVI6</accession>
<gene>
    <name evidence="8" type="ORF">R6U77_13180</name>
</gene>
<feature type="transmembrane region" description="Helical" evidence="6">
    <location>
        <begin position="37"/>
        <end position="65"/>
    </location>
</feature>
<dbReference type="Proteomes" id="UP001322664">
    <property type="component" value="Chromosome"/>
</dbReference>
<dbReference type="InterPro" id="IPR010445">
    <property type="entry name" value="LapA_dom"/>
</dbReference>
<evidence type="ECO:0000256" key="5">
    <source>
        <dbReference type="SAM" id="Coils"/>
    </source>
</evidence>
<keyword evidence="1" id="KW-1003">Cell membrane</keyword>
<feature type="domain" description="Lipopolysaccharide assembly protein A" evidence="7">
    <location>
        <begin position="24"/>
        <end position="86"/>
    </location>
</feature>
<dbReference type="Gene3D" id="1.20.5.340">
    <property type="match status" value="1"/>
</dbReference>
<dbReference type="EMBL" id="CP137624">
    <property type="protein sequence ID" value="WPK10833.1"/>
    <property type="molecule type" value="Genomic_DNA"/>
</dbReference>
<evidence type="ECO:0000256" key="3">
    <source>
        <dbReference type="ARBA" id="ARBA00022989"/>
    </source>
</evidence>
<evidence type="ECO:0000256" key="6">
    <source>
        <dbReference type="SAM" id="Phobius"/>
    </source>
</evidence>
<evidence type="ECO:0000256" key="2">
    <source>
        <dbReference type="ARBA" id="ARBA00022692"/>
    </source>
</evidence>
<dbReference type="PANTHER" id="PTHR41335:SF1">
    <property type="entry name" value="MEMBRANE PROTEIN"/>
    <property type="match status" value="1"/>
</dbReference>
<sequence>MKNQWTLLIGLVFAIIIAIFAVVNVDQVPVNYIFGEAYWPLILVILGSALIGAVISASFVFFNLFSKTRQIKHLTKDVEQRDQQIEQLTKDVAQKNEEIQHLEKDLHAKEKQLTKQQHVQLPNVEQEIIPDEEQ</sequence>
<evidence type="ECO:0000313" key="8">
    <source>
        <dbReference type="EMBL" id="WPK10833.1"/>
    </source>
</evidence>
<proteinExistence type="predicted"/>
<keyword evidence="4 6" id="KW-0472">Membrane</keyword>
<organism evidence="8 9">
    <name type="scientific">Lysinibacillus louembei</name>
    <dbReference type="NCBI Taxonomy" id="1470088"/>
    <lineage>
        <taxon>Bacteria</taxon>
        <taxon>Bacillati</taxon>
        <taxon>Bacillota</taxon>
        <taxon>Bacilli</taxon>
        <taxon>Bacillales</taxon>
        <taxon>Bacillaceae</taxon>
        <taxon>Lysinibacillus</taxon>
    </lineage>
</organism>
<feature type="coiled-coil region" evidence="5">
    <location>
        <begin position="71"/>
        <end position="119"/>
    </location>
</feature>
<evidence type="ECO:0000256" key="4">
    <source>
        <dbReference type="ARBA" id="ARBA00023136"/>
    </source>
</evidence>
<protein>
    <submittedName>
        <fullName evidence="8">Lipopolysaccharide assembly protein LapA domain-containing protein</fullName>
    </submittedName>
</protein>
<keyword evidence="5" id="KW-0175">Coiled coil</keyword>